<evidence type="ECO:0008006" key="5">
    <source>
        <dbReference type="Google" id="ProtNLM"/>
    </source>
</evidence>
<gene>
    <name evidence="3" type="ORF">VIN30_05945</name>
</gene>
<protein>
    <recommendedName>
        <fullName evidence="5">Peptidase C39-like domain-containing protein</fullName>
    </recommendedName>
</protein>
<feature type="region of interest" description="Disordered" evidence="1">
    <location>
        <begin position="1"/>
        <end position="21"/>
    </location>
</feature>
<evidence type="ECO:0000256" key="2">
    <source>
        <dbReference type="SAM" id="Phobius"/>
    </source>
</evidence>
<feature type="region of interest" description="Disordered" evidence="1">
    <location>
        <begin position="64"/>
        <end position="100"/>
    </location>
</feature>
<sequence length="407" mass="41426">MGATTVKVHRRKLPSTGPSAHVAAKARALIQTARGKIGGTASPAEAAGGTDTAAAPAGATAAAAANLPAARKPARRAGGDPAPGAGQPSPATLTPCTTAAGTPVSAAAPTVARDNAQALVRRVQPATSRPPLACAGAFQADPVLASRARRGAYPVAPPSLGSFCRYVTDRADLRDLRARGLASLVRERRGLQLALAAVIAMVAISLAVLLAYFCLTPPTANADSPYAAVEVGELESTPAEKWRAGEIPSLYQSDAAWAATPYGQDTLGGAGAAPTALAMAYVAVTGDTARTPVDFAQWATDHDLTASGTDTVTAFLTRAAPDFGLNLVAIAADEHALRHAIVSNVPVLVVTQPGTFSPTSSVVVLDDIDRDSRIVLHDPMSATRTGKGWEFADITTAAAQVFEVHAA</sequence>
<name>A0ABU6IHU4_9ACTN</name>
<keyword evidence="4" id="KW-1185">Reference proteome</keyword>
<feature type="compositionally biased region" description="Low complexity" evidence="1">
    <location>
        <begin position="79"/>
        <end position="91"/>
    </location>
</feature>
<dbReference type="EMBL" id="JAYMFF010000009">
    <property type="protein sequence ID" value="MEC4175985.1"/>
    <property type="molecule type" value="Genomic_DNA"/>
</dbReference>
<dbReference type="RefSeq" id="WP_338210043.1">
    <property type="nucleotide sequence ID" value="NZ_JAYMFF010000009.1"/>
</dbReference>
<keyword evidence="2" id="KW-0812">Transmembrane</keyword>
<proteinExistence type="predicted"/>
<accession>A0ABU6IHU4</accession>
<keyword evidence="2" id="KW-0472">Membrane</keyword>
<reference evidence="3 4" key="1">
    <citation type="submission" date="2024-01" db="EMBL/GenBank/DDBJ databases">
        <title>novel species in genus Adlercreutzia.</title>
        <authorList>
            <person name="Liu X."/>
        </authorList>
    </citation>
    <scope>NUCLEOTIDE SEQUENCE [LARGE SCALE GENOMIC DNA]</scope>
    <source>
        <strain evidence="3 4">R7</strain>
    </source>
</reference>
<comment type="caution">
    <text evidence="3">The sequence shown here is derived from an EMBL/GenBank/DDBJ whole genome shotgun (WGS) entry which is preliminary data.</text>
</comment>
<feature type="transmembrane region" description="Helical" evidence="2">
    <location>
        <begin position="193"/>
        <end position="213"/>
    </location>
</feature>
<evidence type="ECO:0000313" key="4">
    <source>
        <dbReference type="Proteomes" id="UP001349994"/>
    </source>
</evidence>
<evidence type="ECO:0000313" key="3">
    <source>
        <dbReference type="EMBL" id="MEC4175985.1"/>
    </source>
</evidence>
<evidence type="ECO:0000256" key="1">
    <source>
        <dbReference type="SAM" id="MobiDB-lite"/>
    </source>
</evidence>
<organism evidence="3 4">
    <name type="scientific">Adlercreutzia wanghongyangiae</name>
    <dbReference type="NCBI Taxonomy" id="3111451"/>
    <lineage>
        <taxon>Bacteria</taxon>
        <taxon>Bacillati</taxon>
        <taxon>Actinomycetota</taxon>
        <taxon>Coriobacteriia</taxon>
        <taxon>Eggerthellales</taxon>
        <taxon>Eggerthellaceae</taxon>
        <taxon>Adlercreutzia</taxon>
    </lineage>
</organism>
<keyword evidence="2" id="KW-1133">Transmembrane helix</keyword>
<dbReference type="Proteomes" id="UP001349994">
    <property type="component" value="Unassembled WGS sequence"/>
</dbReference>